<protein>
    <submittedName>
        <fullName evidence="1">Uncharacterized protein</fullName>
    </submittedName>
</protein>
<organism evidence="1">
    <name type="scientific">mine drainage metagenome</name>
    <dbReference type="NCBI Taxonomy" id="410659"/>
    <lineage>
        <taxon>unclassified sequences</taxon>
        <taxon>metagenomes</taxon>
        <taxon>ecological metagenomes</taxon>
    </lineage>
</organism>
<gene>
    <name evidence="1" type="ORF">B1A_01477</name>
</gene>
<name>T1DES7_9ZZZZ</name>
<evidence type="ECO:0000313" key="1">
    <source>
        <dbReference type="EMBL" id="EQD79879.1"/>
    </source>
</evidence>
<reference evidence="1" key="2">
    <citation type="journal article" date="2014" name="ISME J.">
        <title>Microbial stratification in low pH oxic and suboxic macroscopic growths along an acid mine drainage.</title>
        <authorList>
            <person name="Mendez-Garcia C."/>
            <person name="Mesa V."/>
            <person name="Sprenger R.R."/>
            <person name="Richter M."/>
            <person name="Diez M.S."/>
            <person name="Solano J."/>
            <person name="Bargiela R."/>
            <person name="Golyshina O.V."/>
            <person name="Manteca A."/>
            <person name="Ramos J.L."/>
            <person name="Gallego J.R."/>
            <person name="Llorente I."/>
            <person name="Martins Dos Santos V.A."/>
            <person name="Jensen O.N."/>
            <person name="Pelaez A.I."/>
            <person name="Sanchez J."/>
            <person name="Ferrer M."/>
        </authorList>
    </citation>
    <scope>NUCLEOTIDE SEQUENCE</scope>
</reference>
<accession>T1DES7</accession>
<sequence>ALAFATLFPSADADYFDQAKDQIVEAIAAAENGRQPTLPPELLRYFDRFGRGLHEGEAMEFARSNGQTTSLTLATRERLLQASQAETWTEEVTLKGRIPEVDQADHGFELELRNGIKLKAPLLEAHRKTVLEAAVGYRTGVTVAIKGVIQRDRADRPKCFESVEHVTPLDPLDIE</sequence>
<feature type="non-terminal residue" evidence="1">
    <location>
        <position position="175"/>
    </location>
</feature>
<comment type="caution">
    <text evidence="1">The sequence shown here is derived from an EMBL/GenBank/DDBJ whole genome shotgun (WGS) entry which is preliminary data.</text>
</comment>
<feature type="non-terminal residue" evidence="1">
    <location>
        <position position="1"/>
    </location>
</feature>
<reference evidence="1" key="1">
    <citation type="submission" date="2013-08" db="EMBL/GenBank/DDBJ databases">
        <authorList>
            <person name="Mendez C."/>
            <person name="Richter M."/>
            <person name="Ferrer M."/>
            <person name="Sanchez J."/>
        </authorList>
    </citation>
    <scope>NUCLEOTIDE SEQUENCE</scope>
</reference>
<proteinExistence type="predicted"/>
<dbReference type="EMBL" id="AUZX01001126">
    <property type="protein sequence ID" value="EQD79879.1"/>
    <property type="molecule type" value="Genomic_DNA"/>
</dbReference>
<dbReference type="AlphaFoldDB" id="T1DES7"/>